<reference evidence="3" key="1">
    <citation type="submission" date="2018-11" db="EMBL/GenBank/DDBJ databases">
        <title>Chitinophaga lutea sp.nov., isolate from arsenic contaminated soil.</title>
        <authorList>
            <person name="Zong Y."/>
        </authorList>
    </citation>
    <scope>NUCLEOTIDE SEQUENCE [LARGE SCALE GENOMIC DNA]</scope>
    <source>
        <strain evidence="3">YLT18</strain>
    </source>
</reference>
<feature type="transmembrane region" description="Helical" evidence="1">
    <location>
        <begin position="51"/>
        <end position="69"/>
    </location>
</feature>
<dbReference type="GO" id="GO:0015097">
    <property type="term" value="F:mercury ion transmembrane transporter activity"/>
    <property type="evidence" value="ECO:0007669"/>
    <property type="project" value="InterPro"/>
</dbReference>
<dbReference type="InterPro" id="IPR004891">
    <property type="entry name" value="Mercury-R_MerC"/>
</dbReference>
<comment type="caution">
    <text evidence="2">The sequence shown here is derived from an EMBL/GenBank/DDBJ whole genome shotgun (WGS) entry which is preliminary data.</text>
</comment>
<keyword evidence="1" id="KW-0472">Membrane</keyword>
<keyword evidence="1" id="KW-1133">Transmembrane helix</keyword>
<dbReference type="RefSeq" id="WP_120517332.1">
    <property type="nucleotide sequence ID" value="NZ_QXZY01000008.1"/>
</dbReference>
<dbReference type="Pfam" id="PF03203">
    <property type="entry name" value="MerC"/>
    <property type="match status" value="1"/>
</dbReference>
<sequence>MRMNLFTKWNLDALGISASLACAVHCALLPLLITALPLLGLEILENDRLEYGLLAVSFVVGYTALFRGYSRHHRHIWPLVWFTLGFAGLLVGHFLAPEGFEPAIITTGALLIIVAHMLNLRGCKRCRVKREADAEMKDAA</sequence>
<dbReference type="AlphaFoldDB" id="A0A3N4MJS7"/>
<protein>
    <submittedName>
        <fullName evidence="2">MerC domain-containing protein</fullName>
    </submittedName>
</protein>
<keyword evidence="1" id="KW-0812">Transmembrane</keyword>
<keyword evidence="3" id="KW-1185">Reference proteome</keyword>
<evidence type="ECO:0000313" key="3">
    <source>
        <dbReference type="Proteomes" id="UP000279089"/>
    </source>
</evidence>
<feature type="transmembrane region" description="Helical" evidence="1">
    <location>
        <begin position="12"/>
        <end position="39"/>
    </location>
</feature>
<proteinExistence type="predicted"/>
<evidence type="ECO:0000256" key="1">
    <source>
        <dbReference type="SAM" id="Phobius"/>
    </source>
</evidence>
<dbReference type="OrthoDB" id="5966279at2"/>
<feature type="transmembrane region" description="Helical" evidence="1">
    <location>
        <begin position="102"/>
        <end position="120"/>
    </location>
</feature>
<feature type="transmembrane region" description="Helical" evidence="1">
    <location>
        <begin position="76"/>
        <end position="96"/>
    </location>
</feature>
<accession>A0A3N4MJS7</accession>
<evidence type="ECO:0000313" key="2">
    <source>
        <dbReference type="EMBL" id="RPD40350.1"/>
    </source>
</evidence>
<dbReference type="EMBL" id="RMBX01000007">
    <property type="protein sequence ID" value="RPD40350.1"/>
    <property type="molecule type" value="Genomic_DNA"/>
</dbReference>
<name>A0A3N4MJS7_9BACT</name>
<organism evidence="2 3">
    <name type="scientific">Chitinophaga barathri</name>
    <dbReference type="NCBI Taxonomy" id="1647451"/>
    <lineage>
        <taxon>Bacteria</taxon>
        <taxon>Pseudomonadati</taxon>
        <taxon>Bacteroidota</taxon>
        <taxon>Chitinophagia</taxon>
        <taxon>Chitinophagales</taxon>
        <taxon>Chitinophagaceae</taxon>
        <taxon>Chitinophaga</taxon>
    </lineage>
</organism>
<dbReference type="Proteomes" id="UP000279089">
    <property type="component" value="Unassembled WGS sequence"/>
</dbReference>
<dbReference type="GO" id="GO:0016020">
    <property type="term" value="C:membrane"/>
    <property type="evidence" value="ECO:0007669"/>
    <property type="project" value="InterPro"/>
</dbReference>
<gene>
    <name evidence="2" type="ORF">EG028_13615</name>
</gene>